<dbReference type="InterPro" id="IPR008893">
    <property type="entry name" value="WGR_domain"/>
</dbReference>
<feature type="repeat" description="ANK" evidence="9">
    <location>
        <begin position="721"/>
        <end position="753"/>
    </location>
</feature>
<reference evidence="15 16" key="1">
    <citation type="submission" date="2024-02" db="EMBL/GenBank/DDBJ databases">
        <title>Chromosome-scale genome assembly of the rough periwinkle Littorina saxatilis.</title>
        <authorList>
            <person name="De Jode A."/>
            <person name="Faria R."/>
            <person name="Formenti G."/>
            <person name="Sims Y."/>
            <person name="Smith T.P."/>
            <person name="Tracey A."/>
            <person name="Wood J.M.D."/>
            <person name="Zagrodzka Z.B."/>
            <person name="Johannesson K."/>
            <person name="Butlin R.K."/>
            <person name="Leder E.H."/>
        </authorList>
    </citation>
    <scope>NUCLEOTIDE SEQUENCE [LARGE SCALE GENOMIC DNA]</scope>
    <source>
        <strain evidence="15">Snail1</strain>
        <tissue evidence="15">Muscle</tissue>
    </source>
</reference>
<accession>A0AAN9BFA2</accession>
<feature type="region of interest" description="Disordered" evidence="11">
    <location>
        <begin position="1003"/>
        <end position="1023"/>
    </location>
</feature>
<feature type="compositionally biased region" description="Basic residues" evidence="11">
    <location>
        <begin position="225"/>
        <end position="251"/>
    </location>
</feature>
<feature type="compositionally biased region" description="Polar residues" evidence="11">
    <location>
        <begin position="978"/>
        <end position="992"/>
    </location>
</feature>
<evidence type="ECO:0000259" key="13">
    <source>
        <dbReference type="PROSITE" id="PS51060"/>
    </source>
</evidence>
<feature type="repeat" description="ANK" evidence="9">
    <location>
        <begin position="688"/>
        <end position="720"/>
    </location>
</feature>
<dbReference type="PROSITE" id="PS50297">
    <property type="entry name" value="ANK_REP_REGION"/>
    <property type="match status" value="6"/>
</dbReference>
<dbReference type="InterPro" id="IPR036930">
    <property type="entry name" value="WGR_dom_sf"/>
</dbReference>
<dbReference type="GO" id="GO:0003950">
    <property type="term" value="F:NAD+ poly-ADP-ribosyltransferase activity"/>
    <property type="evidence" value="ECO:0007669"/>
    <property type="project" value="UniProtKB-UniRule"/>
</dbReference>
<feature type="repeat" description="ANK" evidence="9">
    <location>
        <begin position="1399"/>
        <end position="1427"/>
    </location>
</feature>
<feature type="compositionally biased region" description="Acidic residues" evidence="11">
    <location>
        <begin position="207"/>
        <end position="221"/>
    </location>
</feature>
<feature type="repeat" description="ANK" evidence="9">
    <location>
        <begin position="537"/>
        <end position="569"/>
    </location>
</feature>
<gene>
    <name evidence="15" type="ORF">V1264_019686</name>
</gene>
<keyword evidence="2 10" id="KW-0328">Glycosyltransferase</keyword>
<dbReference type="PANTHER" id="PTHR24198">
    <property type="entry name" value="ANKYRIN REPEAT AND PROTEIN KINASE DOMAIN-CONTAINING PROTEIN"/>
    <property type="match status" value="1"/>
</dbReference>
<feature type="region of interest" description="Disordered" evidence="11">
    <location>
        <begin position="1779"/>
        <end position="1816"/>
    </location>
</feature>
<dbReference type="GO" id="GO:0005634">
    <property type="term" value="C:nucleus"/>
    <property type="evidence" value="ECO:0007669"/>
    <property type="project" value="UniProtKB-SubCell"/>
</dbReference>
<name>A0AAN9BFA2_9CAEN</name>
<keyword evidence="4" id="KW-0548">Nucleotidyltransferase</keyword>
<keyword evidence="8" id="KW-0539">Nucleus</keyword>
<feature type="region of interest" description="Disordered" evidence="11">
    <location>
        <begin position="978"/>
        <end position="997"/>
    </location>
</feature>
<dbReference type="PROSITE" id="PS51059">
    <property type="entry name" value="PARP_CATALYTIC"/>
    <property type="match status" value="1"/>
</dbReference>
<proteinExistence type="predicted"/>
<feature type="repeat" description="ANK" evidence="9">
    <location>
        <begin position="1177"/>
        <end position="1209"/>
    </location>
</feature>
<dbReference type="EMBL" id="JBAMIC010000008">
    <property type="protein sequence ID" value="KAK7105068.1"/>
    <property type="molecule type" value="Genomic_DNA"/>
</dbReference>
<dbReference type="CDD" id="cd07997">
    <property type="entry name" value="WGR_PARP"/>
    <property type="match status" value="1"/>
</dbReference>
<keyword evidence="5" id="KW-0677">Repeat</keyword>
<evidence type="ECO:0000256" key="4">
    <source>
        <dbReference type="ARBA" id="ARBA00022695"/>
    </source>
</evidence>
<feature type="compositionally biased region" description="Basic residues" evidence="11">
    <location>
        <begin position="259"/>
        <end position="271"/>
    </location>
</feature>
<evidence type="ECO:0000256" key="2">
    <source>
        <dbReference type="ARBA" id="ARBA00022676"/>
    </source>
</evidence>
<comment type="subcellular location">
    <subcellularLocation>
        <location evidence="1">Nucleus</location>
    </subcellularLocation>
</comment>
<dbReference type="Proteomes" id="UP001374579">
    <property type="component" value="Unassembled WGS sequence"/>
</dbReference>
<dbReference type="Pfam" id="PF05406">
    <property type="entry name" value="WGR"/>
    <property type="match status" value="1"/>
</dbReference>
<feature type="domain" description="PARP catalytic" evidence="12">
    <location>
        <begin position="2307"/>
        <end position="2521"/>
    </location>
</feature>
<dbReference type="SUPFAM" id="SSF56399">
    <property type="entry name" value="ADP-ribosylation"/>
    <property type="match status" value="1"/>
</dbReference>
<dbReference type="Gene3D" id="2.20.140.10">
    <property type="entry name" value="WGR domain"/>
    <property type="match status" value="1"/>
</dbReference>
<feature type="region of interest" description="Disordered" evidence="11">
    <location>
        <begin position="193"/>
        <end position="283"/>
    </location>
</feature>
<evidence type="ECO:0000256" key="3">
    <source>
        <dbReference type="ARBA" id="ARBA00022679"/>
    </source>
</evidence>
<feature type="domain" description="PARP alpha-helical" evidence="13">
    <location>
        <begin position="2163"/>
        <end position="2297"/>
    </location>
</feature>
<evidence type="ECO:0000256" key="8">
    <source>
        <dbReference type="ARBA" id="ARBA00023242"/>
    </source>
</evidence>
<keyword evidence="7 9" id="KW-0040">ANK repeat</keyword>
<feature type="repeat" description="ANK" evidence="9">
    <location>
        <begin position="570"/>
        <end position="602"/>
    </location>
</feature>
<dbReference type="SUPFAM" id="SSF48403">
    <property type="entry name" value="Ankyrin repeat"/>
    <property type="match status" value="5"/>
</dbReference>
<dbReference type="GO" id="GO:0005737">
    <property type="term" value="C:cytoplasm"/>
    <property type="evidence" value="ECO:0007669"/>
    <property type="project" value="TreeGrafter"/>
</dbReference>
<dbReference type="PROSITE" id="PS51060">
    <property type="entry name" value="PARP_ALPHA_HD"/>
    <property type="match status" value="1"/>
</dbReference>
<evidence type="ECO:0000256" key="11">
    <source>
        <dbReference type="SAM" id="MobiDB-lite"/>
    </source>
</evidence>
<dbReference type="Gene3D" id="1.20.142.10">
    <property type="entry name" value="Poly(ADP-ribose) polymerase, regulatory domain"/>
    <property type="match status" value="1"/>
</dbReference>
<sequence length="2521" mass="280253">MEKEGETVKEEMSATPGGTDKAAAESGGSGGGSGGKRKRTPQKVEKVEATSQQRTPLKRQRNPVKLFQSPAELEKAALKTPKPGPSKEETQVLYKKGTFLALRGDDESFFLCRVTQNVCTGKGRQFKLNWLSLTKPPNTYKLDYVDKAEMDSILTNVRMDRVSRDVFDLPADEKARIDTQLNKTMKFVRGEEIEEEMEEAAKKNDVSENEEEEAEESSDEEPPAKKQRGTPKAGGSKKKTPPKTKAKTAAQKKKEKEKEKKRKLKEKGKKGKGPDRNLNPNPKIKVLEKDPFFEAKDNGPFVSVPIQSRKVFAAINSGNVDRLKELLESDQVYRLDIIRSPGVHETPLELAIRLEKLEMIDLLVTDILDRKVENKRHARGPPVSLMEATGTGQYNPVFLGRANIRALNVGRGSREGNNAFTKDDDMVSPDSNDYIRRAIELGVKPDTLDRLVKALAKATARKDENNHDEVMEECFRNIHIAIENGHRQTAAKLVSDAVRVGGYGYNFLHEEVLKFEKENLRDHILAASVRKKPFDNRAITPLHCAAINPNPKYLTRLLSVEPDINLMDRSHRRPIHYAAACTDTKPLEFLLTKGASPNDVDTQGNLPLHRACIAGRAHNVTVLLKNAEFNKSGDDQTITKWGIGGIDRSNRNSYCPIHIAVMNGHIEVLKVLLKNKVNVNKQVSAGKNKLSPLMMAAELGNLDMVRLLVQSGATVELLDKLKRSALMHAVINGNTNVASYLLYLGADPNRTDSSGNSLVHYAAAFGWYHCLKLLVKDAGATYNSDNDWKTTPLAIAFLKGQPGIVDYLLNLPDTDINFQDEKGMTLVSIAASSQLQKGLDEQIKYLVMDKKANPTIPDLEGYTALHHLCANNIKLKGSQWAPAVCDSAMETSVKIAHILLDRGCDVSQASNVGKTPVSLALEQVNSKLVQLLVQQGGEVPTEKNKEEKNVLHIMAEQCCKTSLTQLLLILAGQRDQRCQQTPPASGDQKSTGGATGQEKMEVDQVPGGAGDASSTQPSTDARHSLKEALKKMAGESDFLGFTPLLRACQVYRTYQVPRNPVKNQVESEQQNGRDFIQALLEVAGADVNASVKGKILPDTKEPVYAAEGMCGTANVGRNHAGSQSDNMPLSLGKYTATHMMVSCAVELPITEDEEEIKHPGLALILRFKPNLELGDKEGNTPLVLATHSRNAEKVKILLTKGANPNVSFKHMYQAKEGRITPCLWLAMRKDLALVRLFLKHGANAKAVEPESNKTLMHYLAYDRSSEAEVIELLKELVQKGLSVNDKAKDNTTALHIAVTENSGDANSSTALEEFLLSNKADVFAKTNNGVMPIHCVFVQCASDPIELLSLMTAAMKDQHVDEPDSSGDTPLHKAAAKGATICCMHLLQRRAQIDRKNAMGNTPLTLAVRSQKDSCAIMLLQQGANVNDEIIISVPSPVVEKPSEPKPVVPGKKEKPVLKWRPLQQLQLQKKEPAEATRVAHSIFQGAISSELQGVAHLLLDKTGLGFSAIEAALNVNKFNVVLRLLKRVYDNSRLLGVNKDKQTLFHVLASKTKPGAHEDLQLQVAKMLLQKGVPVNTVDSQGCTPVQYCAIYHQPVPLARLLIENSTNWDVKVKDKMGRDLVGAVVWDYEWVSSATSKAMAWLDLLIEKGLSLDTLLDRPLPDPILFGARLDTSCPDYFTTRGTESITPLILAIRHYNFGLARYLLKKGASPNRKDSMGYTPLIHTVKMNDMTMVRLLLDYDYIHDKEEEAAKLVGMPTKPILVKKFSRNIFLIRPEKRAEEMERDPSDDEDGGEDEEENDEIIEEGIEDEEAEEDFIDEGSEDAMEPLDVEMNGVMEEEEEEEEGGEEDSDHDTDVMDDEEEEEEVSAPVPEPPQRLGSKQKSLVKMDSKSKPWDLPEVSVKSSLDIDIADPQGMTAFHHAVFSLEYGSFDNGEIIKLLIAAKGNPSKPDMKGELPKDSALMRGALRIYEALQRNTSGEKPSYTDFTVADGLLADGAKIDFARDAEDFLTNLDKGAEGEPANARPKVDCNCEMRITGEVYCDEAKSTAYDITLQKVDVAAGPWGMYNFYKLQIVRQKAKDMYVLFTRWGRIGDRGQWQHTPFPNAEDAVKEFCKVFRQKTANDWNHLDKFKEHPKKYRLMPNFETPKRNKEVKFELKSSLPSKLNPAVQDLLQELTSVNMLQAAAKSKGLDEDVLPFGRISRCNLDKAKDVLLELEQLIATVDLQQKNLTTTPHDQYQANCEKIATLTNEFYQLVPVGGFEYEAIRPVRDKKVLKEHFRLLSDLIDMEVASRILLGTQRRLAEMNPLDYIYRGIGCKIQPLNENEHETQYILTYINASGHGCKVNAVYKVGRAGEAEGLKELGLHNNRLLWHGTSMANIVSILHRGLLVSPPDAPKTGNLFGEGVYFADCFTKSRNYCYNAIGSCKVMLLCQVALGNSLEDFSHDEEDHHDEDVHSLKILGKMVPDPDFDIVLPYGTFMPLGQLKHIKYEGRVSLMQHNEYVIHNPKQICVRYMIMFDG</sequence>
<feature type="region of interest" description="Disordered" evidence="11">
    <location>
        <begin position="1"/>
        <end position="88"/>
    </location>
</feature>
<protein>
    <recommendedName>
        <fullName evidence="10">Poly [ADP-ribose] polymerase</fullName>
        <shortName evidence="10">PARP</shortName>
        <ecNumber evidence="10">2.4.2.-</ecNumber>
    </recommendedName>
</protein>
<feature type="compositionally biased region" description="Acidic residues" evidence="11">
    <location>
        <begin position="1788"/>
        <end position="1816"/>
    </location>
</feature>
<dbReference type="PANTHER" id="PTHR24198:SF165">
    <property type="entry name" value="ANKYRIN REPEAT-CONTAINING PROTEIN-RELATED"/>
    <property type="match status" value="1"/>
</dbReference>
<dbReference type="PROSITE" id="PS50088">
    <property type="entry name" value="ANK_REPEAT"/>
    <property type="match status" value="10"/>
</dbReference>
<keyword evidence="3 10" id="KW-0808">Transferase</keyword>
<dbReference type="SUPFAM" id="SSF142921">
    <property type="entry name" value="WGR domain-like"/>
    <property type="match status" value="1"/>
</dbReference>
<dbReference type="InterPro" id="IPR036616">
    <property type="entry name" value="Poly(ADP-ribose)pol_reg_dom_sf"/>
</dbReference>
<feature type="compositionally biased region" description="Basic and acidic residues" evidence="11">
    <location>
        <begin position="1"/>
        <end position="12"/>
    </location>
</feature>
<dbReference type="Gene3D" id="3.90.228.10">
    <property type="match status" value="1"/>
</dbReference>
<dbReference type="EC" id="2.4.2.-" evidence="10"/>
<dbReference type="Pfam" id="PF00023">
    <property type="entry name" value="Ank"/>
    <property type="match status" value="1"/>
</dbReference>
<evidence type="ECO:0000256" key="1">
    <source>
        <dbReference type="ARBA" id="ARBA00004123"/>
    </source>
</evidence>
<dbReference type="Pfam" id="PF00644">
    <property type="entry name" value="PARP"/>
    <property type="match status" value="1"/>
</dbReference>
<feature type="repeat" description="ANK" evidence="9">
    <location>
        <begin position="912"/>
        <end position="944"/>
    </location>
</feature>
<dbReference type="Gene3D" id="1.25.40.20">
    <property type="entry name" value="Ankyrin repeat-containing domain"/>
    <property type="match status" value="6"/>
</dbReference>
<evidence type="ECO:0000256" key="7">
    <source>
        <dbReference type="ARBA" id="ARBA00023043"/>
    </source>
</evidence>
<comment type="caution">
    <text evidence="15">The sequence shown here is derived from an EMBL/GenBank/DDBJ whole genome shotgun (WGS) entry which is preliminary data.</text>
</comment>
<dbReference type="Pfam" id="PF02877">
    <property type="entry name" value="PARP_reg"/>
    <property type="match status" value="1"/>
</dbReference>
<dbReference type="SMART" id="SM00773">
    <property type="entry name" value="WGR"/>
    <property type="match status" value="1"/>
</dbReference>
<keyword evidence="6 10" id="KW-0520">NAD</keyword>
<dbReference type="InterPro" id="IPR004102">
    <property type="entry name" value="Poly(ADP-ribose)pol_reg_dom"/>
</dbReference>
<evidence type="ECO:0000313" key="15">
    <source>
        <dbReference type="EMBL" id="KAK7105068.1"/>
    </source>
</evidence>
<dbReference type="SMART" id="SM00248">
    <property type="entry name" value="ANK"/>
    <property type="match status" value="24"/>
</dbReference>
<feature type="region of interest" description="Disordered" evidence="11">
    <location>
        <begin position="1838"/>
        <end position="1893"/>
    </location>
</feature>
<feature type="repeat" description="ANK" evidence="9">
    <location>
        <begin position="652"/>
        <end position="684"/>
    </location>
</feature>
<feature type="compositionally biased region" description="Acidic residues" evidence="11">
    <location>
        <begin position="1838"/>
        <end position="1868"/>
    </location>
</feature>
<dbReference type="InterPro" id="IPR012317">
    <property type="entry name" value="Poly(ADP-ribose)pol_cat_dom"/>
</dbReference>
<evidence type="ECO:0000259" key="12">
    <source>
        <dbReference type="PROSITE" id="PS51059"/>
    </source>
</evidence>
<evidence type="ECO:0000256" key="10">
    <source>
        <dbReference type="RuleBase" id="RU362114"/>
    </source>
</evidence>
<dbReference type="InterPro" id="IPR036770">
    <property type="entry name" value="Ankyrin_rpt-contain_sf"/>
</dbReference>
<dbReference type="Pfam" id="PF12796">
    <property type="entry name" value="Ank_2"/>
    <property type="match status" value="4"/>
</dbReference>
<dbReference type="CDD" id="cd01437">
    <property type="entry name" value="parp_like"/>
    <property type="match status" value="1"/>
</dbReference>
<evidence type="ECO:0000256" key="9">
    <source>
        <dbReference type="PROSITE-ProRule" id="PRU00023"/>
    </source>
</evidence>
<feature type="repeat" description="ANK" evidence="9">
    <location>
        <begin position="1686"/>
        <end position="1718"/>
    </location>
</feature>
<evidence type="ECO:0000259" key="14">
    <source>
        <dbReference type="PROSITE" id="PS51977"/>
    </source>
</evidence>
<feature type="repeat" description="ANK" evidence="9">
    <location>
        <begin position="1366"/>
        <end position="1398"/>
    </location>
</feature>
<feature type="domain" description="WGR" evidence="14">
    <location>
        <begin position="2038"/>
        <end position="2139"/>
    </location>
</feature>
<dbReference type="SUPFAM" id="SSF47587">
    <property type="entry name" value="Domain of poly(ADP-ribose) polymerase"/>
    <property type="match status" value="1"/>
</dbReference>
<evidence type="ECO:0000256" key="6">
    <source>
        <dbReference type="ARBA" id="ARBA00023027"/>
    </source>
</evidence>
<dbReference type="GO" id="GO:0016779">
    <property type="term" value="F:nucleotidyltransferase activity"/>
    <property type="evidence" value="ECO:0007669"/>
    <property type="project" value="UniProtKB-KW"/>
</dbReference>
<keyword evidence="16" id="KW-1185">Reference proteome</keyword>
<dbReference type="PROSITE" id="PS51977">
    <property type="entry name" value="WGR"/>
    <property type="match status" value="1"/>
</dbReference>
<organism evidence="15 16">
    <name type="scientific">Littorina saxatilis</name>
    <dbReference type="NCBI Taxonomy" id="31220"/>
    <lineage>
        <taxon>Eukaryota</taxon>
        <taxon>Metazoa</taxon>
        <taxon>Spiralia</taxon>
        <taxon>Lophotrochozoa</taxon>
        <taxon>Mollusca</taxon>
        <taxon>Gastropoda</taxon>
        <taxon>Caenogastropoda</taxon>
        <taxon>Littorinimorpha</taxon>
        <taxon>Littorinoidea</taxon>
        <taxon>Littorinidae</taxon>
        <taxon>Littorina</taxon>
    </lineage>
</organism>
<dbReference type="InterPro" id="IPR002110">
    <property type="entry name" value="Ankyrin_rpt"/>
</dbReference>
<evidence type="ECO:0000256" key="5">
    <source>
        <dbReference type="ARBA" id="ARBA00022737"/>
    </source>
</evidence>
<evidence type="ECO:0000313" key="16">
    <source>
        <dbReference type="Proteomes" id="UP001374579"/>
    </source>
</evidence>